<feature type="compositionally biased region" description="Low complexity" evidence="2">
    <location>
        <begin position="302"/>
        <end position="311"/>
    </location>
</feature>
<dbReference type="PANTHER" id="PTHR33322">
    <property type="entry name" value="BAG DOMAIN CONTAINING PROTEIN, EXPRESSED"/>
    <property type="match status" value="1"/>
</dbReference>
<dbReference type="InterPro" id="IPR003103">
    <property type="entry name" value="BAG_domain"/>
</dbReference>
<dbReference type="SUPFAM" id="SSF63491">
    <property type="entry name" value="BAG domain"/>
    <property type="match status" value="1"/>
</dbReference>
<dbReference type="AlphaFoldDB" id="A0A811QDX7"/>
<dbReference type="Pfam" id="PF00612">
    <property type="entry name" value="IQ"/>
    <property type="match status" value="1"/>
</dbReference>
<dbReference type="Proteomes" id="UP000604825">
    <property type="component" value="Unassembled WGS sequence"/>
</dbReference>
<proteinExistence type="predicted"/>
<name>A0A811QDX7_9POAL</name>
<dbReference type="PROSITE" id="PS51035">
    <property type="entry name" value="BAG"/>
    <property type="match status" value="1"/>
</dbReference>
<reference evidence="4" key="1">
    <citation type="submission" date="2020-10" db="EMBL/GenBank/DDBJ databases">
        <authorList>
            <person name="Han B."/>
            <person name="Lu T."/>
            <person name="Zhao Q."/>
            <person name="Huang X."/>
            <person name="Zhao Y."/>
        </authorList>
    </citation>
    <scope>NUCLEOTIDE SEQUENCE</scope>
</reference>
<dbReference type="Gene3D" id="1.20.58.120">
    <property type="entry name" value="BAG domain"/>
    <property type="match status" value="1"/>
</dbReference>
<accession>A0A811QDX7</accession>
<feature type="compositionally biased region" description="Acidic residues" evidence="2">
    <location>
        <begin position="204"/>
        <end position="213"/>
    </location>
</feature>
<dbReference type="OrthoDB" id="696633at2759"/>
<feature type="compositionally biased region" description="Acidic residues" evidence="2">
    <location>
        <begin position="287"/>
        <end position="301"/>
    </location>
</feature>
<gene>
    <name evidence="4" type="ORF">NCGR_LOCUS37572</name>
</gene>
<feature type="region of interest" description="Disordered" evidence="2">
    <location>
        <begin position="268"/>
        <end position="334"/>
    </location>
</feature>
<feature type="region of interest" description="Disordered" evidence="2">
    <location>
        <begin position="72"/>
        <end position="99"/>
    </location>
</feature>
<dbReference type="GO" id="GO:0006457">
    <property type="term" value="P:protein folding"/>
    <property type="evidence" value="ECO:0007669"/>
    <property type="project" value="TreeGrafter"/>
</dbReference>
<keyword evidence="1" id="KW-0143">Chaperone</keyword>
<dbReference type="GO" id="GO:0051087">
    <property type="term" value="F:protein-folding chaperone binding"/>
    <property type="evidence" value="ECO:0007669"/>
    <property type="project" value="InterPro"/>
</dbReference>
<sequence length="405" mass="44067">MASRRFFSYDPYDYYYTSPYHYTYPYYQYQHPAPSHGVGGFFPAAADAAPEAVKVDPRPRVESSRSVSIPVRFVGSDPEPERRAARMPPPAAAVPRKRAPSAEAAAVRLQAAARGFMARKSVRAVREVEREAAEVAEKVARKAEALRGDGRARIAVGEALMKMLLRLDAVRGAREYRRRVTKRVLALQDAVDALEPKAAPDSEAVAEENESEVTAEMAGESNSTAATELPVDAEHGGEIEVKVAAETAADMEVDGDRIEIETAPEVVEESEKLLDGGNIDGDKPEGSDAEGEWEMVAEEAEPTTAAASTEARPQEPMASEVMSRGGEAGTANSALDTRKVMEMVAALCEQNAQQCAVIGALAERVDALERAVRRVEDAERRRRRGKKLKKEGKGSKSNNSKCYRD</sequence>
<feature type="domain" description="BAG" evidence="3">
    <location>
        <begin position="124"/>
        <end position="195"/>
    </location>
</feature>
<feature type="compositionally biased region" description="Low complexity" evidence="2">
    <location>
        <begin position="395"/>
        <end position="405"/>
    </location>
</feature>
<feature type="region of interest" description="Disordered" evidence="2">
    <location>
        <begin position="196"/>
        <end position="235"/>
    </location>
</feature>
<evidence type="ECO:0000256" key="1">
    <source>
        <dbReference type="ARBA" id="ARBA00023186"/>
    </source>
</evidence>
<evidence type="ECO:0000259" key="3">
    <source>
        <dbReference type="PROSITE" id="PS51035"/>
    </source>
</evidence>
<dbReference type="EMBL" id="CAJGYO010000009">
    <property type="protein sequence ID" value="CAD6253958.1"/>
    <property type="molecule type" value="Genomic_DNA"/>
</dbReference>
<feature type="compositionally biased region" description="Basic and acidic residues" evidence="2">
    <location>
        <begin position="269"/>
        <end position="286"/>
    </location>
</feature>
<dbReference type="InterPro" id="IPR036533">
    <property type="entry name" value="BAG_dom_sf"/>
</dbReference>
<protein>
    <recommendedName>
        <fullName evidence="3">BAG domain-containing protein</fullName>
    </recommendedName>
</protein>
<dbReference type="PANTHER" id="PTHR33322:SF4">
    <property type="entry name" value="BAG DOMAIN CONTAINING PROTEIN, EXPRESSED"/>
    <property type="match status" value="1"/>
</dbReference>
<organism evidence="4 5">
    <name type="scientific">Miscanthus lutarioriparius</name>
    <dbReference type="NCBI Taxonomy" id="422564"/>
    <lineage>
        <taxon>Eukaryota</taxon>
        <taxon>Viridiplantae</taxon>
        <taxon>Streptophyta</taxon>
        <taxon>Embryophyta</taxon>
        <taxon>Tracheophyta</taxon>
        <taxon>Spermatophyta</taxon>
        <taxon>Magnoliopsida</taxon>
        <taxon>Liliopsida</taxon>
        <taxon>Poales</taxon>
        <taxon>Poaceae</taxon>
        <taxon>PACMAD clade</taxon>
        <taxon>Panicoideae</taxon>
        <taxon>Andropogonodae</taxon>
        <taxon>Andropogoneae</taxon>
        <taxon>Saccharinae</taxon>
        <taxon>Miscanthus</taxon>
    </lineage>
</organism>
<evidence type="ECO:0000313" key="5">
    <source>
        <dbReference type="Proteomes" id="UP000604825"/>
    </source>
</evidence>
<dbReference type="InterPro" id="IPR040400">
    <property type="entry name" value="BAG5/6/7/8"/>
</dbReference>
<comment type="caution">
    <text evidence="4">The sequence shown here is derived from an EMBL/GenBank/DDBJ whole genome shotgun (WGS) entry which is preliminary data.</text>
</comment>
<evidence type="ECO:0000313" key="4">
    <source>
        <dbReference type="EMBL" id="CAD6253958.1"/>
    </source>
</evidence>
<feature type="region of interest" description="Disordered" evidence="2">
    <location>
        <begin position="373"/>
        <end position="405"/>
    </location>
</feature>
<feature type="compositionally biased region" description="Basic residues" evidence="2">
    <location>
        <begin position="381"/>
        <end position="390"/>
    </location>
</feature>
<dbReference type="InterPro" id="IPR000048">
    <property type="entry name" value="IQ_motif_EF-hand-BS"/>
</dbReference>
<evidence type="ECO:0000256" key="2">
    <source>
        <dbReference type="SAM" id="MobiDB-lite"/>
    </source>
</evidence>
<dbReference type="PROSITE" id="PS50096">
    <property type="entry name" value="IQ"/>
    <property type="match status" value="1"/>
</dbReference>
<keyword evidence="5" id="KW-1185">Reference proteome</keyword>
<dbReference type="GO" id="GO:0009506">
    <property type="term" value="C:plasmodesma"/>
    <property type="evidence" value="ECO:0007669"/>
    <property type="project" value="TreeGrafter"/>
</dbReference>
<dbReference type="Pfam" id="PF02179">
    <property type="entry name" value="BAG"/>
    <property type="match status" value="1"/>
</dbReference>